<dbReference type="PANTHER" id="PTHR33495">
    <property type="entry name" value="ANTI-SIGMA FACTOR ANTAGONIST TM_1081-RELATED-RELATED"/>
    <property type="match status" value="1"/>
</dbReference>
<accession>A0A1E7MZ46</accession>
<evidence type="ECO:0000313" key="4">
    <source>
        <dbReference type="EMBL" id="OEV33725.1"/>
    </source>
</evidence>
<protein>
    <recommendedName>
        <fullName evidence="2">Anti-sigma factor antagonist</fullName>
    </recommendedName>
</protein>
<evidence type="ECO:0000313" key="5">
    <source>
        <dbReference type="Proteomes" id="UP000037395"/>
    </source>
</evidence>
<dbReference type="InterPro" id="IPR036513">
    <property type="entry name" value="STAS_dom_sf"/>
</dbReference>
<gene>
    <name evidence="4" type="ORF">HS99_0038210</name>
</gene>
<dbReference type="Gene3D" id="3.30.750.24">
    <property type="entry name" value="STAS domain"/>
    <property type="match status" value="1"/>
</dbReference>
<proteinExistence type="inferred from homology"/>
<evidence type="ECO:0000256" key="1">
    <source>
        <dbReference type="ARBA" id="ARBA00009013"/>
    </source>
</evidence>
<dbReference type="Proteomes" id="UP000037395">
    <property type="component" value="Unassembled WGS sequence"/>
</dbReference>
<dbReference type="AlphaFoldDB" id="A0A1E7MZ46"/>
<reference evidence="4" key="1">
    <citation type="submission" date="2016-08" db="EMBL/GenBank/DDBJ databases">
        <title>Sequencing, Assembly and Comparative Genomics of S. aureofaciens ATCC 10762.</title>
        <authorList>
            <person name="Gradnigo J.S."/>
            <person name="Johnson N."/>
            <person name="Somerville G.A."/>
        </authorList>
    </citation>
    <scope>NUCLEOTIDE SEQUENCE [LARGE SCALE GENOMIC DNA]</scope>
    <source>
        <strain evidence="4">ATCC 10762</strain>
    </source>
</reference>
<dbReference type="PROSITE" id="PS50801">
    <property type="entry name" value="STAS"/>
    <property type="match status" value="1"/>
</dbReference>
<feature type="domain" description="STAS" evidence="3">
    <location>
        <begin position="13"/>
        <end position="111"/>
    </location>
</feature>
<keyword evidence="5" id="KW-1185">Reference proteome</keyword>
<dbReference type="SUPFAM" id="SSF52091">
    <property type="entry name" value="SpoIIaa-like"/>
    <property type="match status" value="1"/>
</dbReference>
<dbReference type="Pfam" id="PF01740">
    <property type="entry name" value="STAS"/>
    <property type="match status" value="1"/>
</dbReference>
<dbReference type="CDD" id="cd07043">
    <property type="entry name" value="STAS_anti-anti-sigma_factors"/>
    <property type="match status" value="1"/>
</dbReference>
<comment type="caution">
    <text evidence="4">The sequence shown here is derived from an EMBL/GenBank/DDBJ whole genome shotgun (WGS) entry which is preliminary data.</text>
</comment>
<evidence type="ECO:0000259" key="3">
    <source>
        <dbReference type="PROSITE" id="PS50801"/>
    </source>
</evidence>
<organism evidence="4 5">
    <name type="scientific">Kitasatospora aureofaciens</name>
    <name type="common">Streptomyces aureofaciens</name>
    <dbReference type="NCBI Taxonomy" id="1894"/>
    <lineage>
        <taxon>Bacteria</taxon>
        <taxon>Bacillati</taxon>
        <taxon>Actinomycetota</taxon>
        <taxon>Actinomycetes</taxon>
        <taxon>Kitasatosporales</taxon>
        <taxon>Streptomycetaceae</taxon>
        <taxon>Kitasatospora</taxon>
    </lineage>
</organism>
<sequence>MRATTTVVDGQAVIVRLDGEVDLEDRQPLQQALARVMQTRPPQLIVDLTGLAFCHSVCLNALLTARRRAKAAGVEMVLAAPPPQTRRVLEITGTDQVFTICSSVRTALADTYAASRQTG</sequence>
<dbReference type="InterPro" id="IPR003658">
    <property type="entry name" value="Anti-sigma_ant"/>
</dbReference>
<dbReference type="InterPro" id="IPR002645">
    <property type="entry name" value="STAS_dom"/>
</dbReference>
<dbReference type="PANTHER" id="PTHR33495:SF2">
    <property type="entry name" value="ANTI-SIGMA FACTOR ANTAGONIST TM_1081-RELATED"/>
    <property type="match status" value="1"/>
</dbReference>
<name>A0A1E7MZ46_KITAU</name>
<comment type="similarity">
    <text evidence="1 2">Belongs to the anti-sigma-factor antagonist family.</text>
</comment>
<dbReference type="GO" id="GO:0043856">
    <property type="term" value="F:anti-sigma factor antagonist activity"/>
    <property type="evidence" value="ECO:0007669"/>
    <property type="project" value="InterPro"/>
</dbReference>
<dbReference type="NCBIfam" id="TIGR00377">
    <property type="entry name" value="ant_ant_sig"/>
    <property type="match status" value="1"/>
</dbReference>
<dbReference type="EMBL" id="JPRF03000060">
    <property type="protein sequence ID" value="OEV33725.1"/>
    <property type="molecule type" value="Genomic_DNA"/>
</dbReference>
<evidence type="ECO:0000256" key="2">
    <source>
        <dbReference type="RuleBase" id="RU003749"/>
    </source>
</evidence>